<evidence type="ECO:0000259" key="10">
    <source>
        <dbReference type="PROSITE" id="PS51044"/>
    </source>
</evidence>
<keyword evidence="12" id="KW-1185">Reference proteome</keyword>
<sequence length="197" mass="21898">MYSQMQMQPNPGNLVAAAAANAQMPGSAQQILNPAAATGMPSTVLPGNNVVTFMHAIPTQMPIHPDVRLKKMAFYDILGVKPADYTRALIKEKLREDADCEIATTMLKVSLNCPLGKIKMSIPCRASTYSHLQCFDANLYLQMNERKPTWNCPVCDKPAAFDNLVIDGYFQEVLASNLLKSDDTEIQLHKERFMEYA</sequence>
<dbReference type="Gene3D" id="3.30.40.10">
    <property type="entry name" value="Zinc/RING finger domain, C3HC4 (zinc finger)"/>
    <property type="match status" value="1"/>
</dbReference>
<evidence type="ECO:0000256" key="7">
    <source>
        <dbReference type="ARBA" id="ARBA00023242"/>
    </source>
</evidence>
<evidence type="ECO:0000256" key="1">
    <source>
        <dbReference type="ARBA" id="ARBA00004123"/>
    </source>
</evidence>
<dbReference type="GO" id="GO:0000785">
    <property type="term" value="C:chromatin"/>
    <property type="evidence" value="ECO:0007669"/>
    <property type="project" value="TreeGrafter"/>
</dbReference>
<accession>A0A1A9Z365</accession>
<dbReference type="GO" id="GO:0061665">
    <property type="term" value="F:SUMO ligase activity"/>
    <property type="evidence" value="ECO:0007669"/>
    <property type="project" value="TreeGrafter"/>
</dbReference>
<keyword evidence="2" id="KW-0808">Transferase</keyword>
<evidence type="ECO:0000256" key="9">
    <source>
        <dbReference type="PROSITE-ProRule" id="PRU00452"/>
    </source>
</evidence>
<evidence type="ECO:0000313" key="12">
    <source>
        <dbReference type="Proteomes" id="UP000092445"/>
    </source>
</evidence>
<dbReference type="FunFam" id="3.30.40.10:FF:000247">
    <property type="entry name" value="Uncharacterized protein, isoform B"/>
    <property type="match status" value="1"/>
</dbReference>
<dbReference type="GO" id="GO:0016925">
    <property type="term" value="P:protein sumoylation"/>
    <property type="evidence" value="ECO:0007669"/>
    <property type="project" value="TreeGrafter"/>
</dbReference>
<evidence type="ECO:0000256" key="3">
    <source>
        <dbReference type="ARBA" id="ARBA00022723"/>
    </source>
</evidence>
<dbReference type="GO" id="GO:0003712">
    <property type="term" value="F:transcription coregulator activity"/>
    <property type="evidence" value="ECO:0007669"/>
    <property type="project" value="TreeGrafter"/>
</dbReference>
<comment type="subcellular location">
    <subcellularLocation>
        <location evidence="1">Nucleus</location>
    </subcellularLocation>
</comment>
<reference evidence="12" key="1">
    <citation type="submission" date="2014-03" db="EMBL/GenBank/DDBJ databases">
        <authorList>
            <person name="Aksoy S."/>
            <person name="Warren W."/>
            <person name="Wilson R.K."/>
        </authorList>
    </citation>
    <scope>NUCLEOTIDE SEQUENCE [LARGE SCALE GENOMIC DNA]</scope>
    <source>
        <strain evidence="12">IAEA</strain>
    </source>
</reference>
<dbReference type="AlphaFoldDB" id="A0A1A9Z365"/>
<dbReference type="InterPro" id="IPR013083">
    <property type="entry name" value="Znf_RING/FYVE/PHD"/>
</dbReference>
<proteinExistence type="predicted"/>
<dbReference type="InterPro" id="IPR004181">
    <property type="entry name" value="Znf_MIZ"/>
</dbReference>
<keyword evidence="4 9" id="KW-0863">Zinc-finger</keyword>
<name>A0A1A9Z365_GLOPL</name>
<keyword evidence="3" id="KW-0479">Metal-binding</keyword>
<evidence type="ECO:0000256" key="5">
    <source>
        <dbReference type="ARBA" id="ARBA00022786"/>
    </source>
</evidence>
<evidence type="ECO:0000256" key="8">
    <source>
        <dbReference type="ARBA" id="ARBA00043952"/>
    </source>
</evidence>
<feature type="domain" description="SP-RING-type" evidence="10">
    <location>
        <begin position="98"/>
        <end position="179"/>
    </location>
</feature>
<dbReference type="EnsemblMetazoa" id="GPAI002388-RA">
    <property type="protein sequence ID" value="GPAI002388-PA"/>
    <property type="gene ID" value="GPAI002388"/>
</dbReference>
<reference evidence="11" key="2">
    <citation type="submission" date="2020-05" db="UniProtKB">
        <authorList>
            <consortium name="EnsemblMetazoa"/>
        </authorList>
    </citation>
    <scope>IDENTIFICATION</scope>
    <source>
        <strain evidence="11">IAEA</strain>
    </source>
</reference>
<dbReference type="GO" id="GO:0006357">
    <property type="term" value="P:regulation of transcription by RNA polymerase II"/>
    <property type="evidence" value="ECO:0007669"/>
    <property type="project" value="TreeGrafter"/>
</dbReference>
<dbReference type="GO" id="GO:0097240">
    <property type="term" value="P:chromosome attachment to the nuclear envelope"/>
    <property type="evidence" value="ECO:0007669"/>
    <property type="project" value="UniProtKB-ARBA"/>
</dbReference>
<keyword evidence="7" id="KW-0539">Nucleus</keyword>
<evidence type="ECO:0000256" key="4">
    <source>
        <dbReference type="ARBA" id="ARBA00022771"/>
    </source>
</evidence>
<dbReference type="Proteomes" id="UP000092445">
    <property type="component" value="Unassembled WGS sequence"/>
</dbReference>
<dbReference type="VEuPathDB" id="VectorBase:GPAI002388"/>
<dbReference type="GO" id="GO:0005634">
    <property type="term" value="C:nucleus"/>
    <property type="evidence" value="ECO:0007669"/>
    <property type="project" value="UniProtKB-SubCell"/>
</dbReference>
<comment type="pathway">
    <text evidence="8">Protein modification.</text>
</comment>
<evidence type="ECO:0000256" key="6">
    <source>
        <dbReference type="ARBA" id="ARBA00022833"/>
    </source>
</evidence>
<organism evidence="11 12">
    <name type="scientific">Glossina pallidipes</name>
    <name type="common">Tsetse fly</name>
    <dbReference type="NCBI Taxonomy" id="7398"/>
    <lineage>
        <taxon>Eukaryota</taxon>
        <taxon>Metazoa</taxon>
        <taxon>Ecdysozoa</taxon>
        <taxon>Arthropoda</taxon>
        <taxon>Hexapoda</taxon>
        <taxon>Insecta</taxon>
        <taxon>Pterygota</taxon>
        <taxon>Neoptera</taxon>
        <taxon>Endopterygota</taxon>
        <taxon>Diptera</taxon>
        <taxon>Brachycera</taxon>
        <taxon>Muscomorpha</taxon>
        <taxon>Hippoboscoidea</taxon>
        <taxon>Glossinidae</taxon>
        <taxon>Glossina</taxon>
    </lineage>
</organism>
<evidence type="ECO:0000313" key="11">
    <source>
        <dbReference type="EnsemblMetazoa" id="GPAI002388-PA"/>
    </source>
</evidence>
<keyword evidence="6" id="KW-0862">Zinc</keyword>
<protein>
    <recommendedName>
        <fullName evidence="10">SP-RING-type domain-containing protein</fullName>
    </recommendedName>
</protein>
<dbReference type="STRING" id="7398.A0A1A9Z365"/>
<keyword evidence="5" id="KW-0833">Ubl conjugation pathway</keyword>
<dbReference type="GO" id="GO:0008270">
    <property type="term" value="F:zinc ion binding"/>
    <property type="evidence" value="ECO:0007669"/>
    <property type="project" value="UniProtKB-KW"/>
</dbReference>
<dbReference type="Pfam" id="PF02891">
    <property type="entry name" value="zf-MIZ"/>
    <property type="match status" value="1"/>
</dbReference>
<dbReference type="PANTHER" id="PTHR10782:SF94">
    <property type="entry name" value="SUPPRESSOR OF VARIEGATION 2-10, ISOFORM I"/>
    <property type="match status" value="1"/>
</dbReference>
<evidence type="ECO:0000256" key="2">
    <source>
        <dbReference type="ARBA" id="ARBA00022679"/>
    </source>
</evidence>
<dbReference type="PROSITE" id="PS51044">
    <property type="entry name" value="ZF_SP_RING"/>
    <property type="match status" value="1"/>
</dbReference>
<dbReference type="PANTHER" id="PTHR10782">
    <property type="entry name" value="ZINC FINGER MIZ DOMAIN-CONTAINING PROTEIN"/>
    <property type="match status" value="1"/>
</dbReference>